<dbReference type="PROSITE" id="PS51257">
    <property type="entry name" value="PROKAR_LIPOPROTEIN"/>
    <property type="match status" value="1"/>
</dbReference>
<protein>
    <recommendedName>
        <fullName evidence="2">DUF4397 domain-containing protein</fullName>
    </recommendedName>
</protein>
<dbReference type="RefSeq" id="WP_090663267.1">
    <property type="nucleotide sequence ID" value="NZ_FOXQ01000023.1"/>
</dbReference>
<dbReference type="STRING" id="1465490.SAMN05444277_1236"/>
<evidence type="ECO:0000259" key="2">
    <source>
        <dbReference type="Pfam" id="PF14344"/>
    </source>
</evidence>
<evidence type="ECO:0000313" key="3">
    <source>
        <dbReference type="EMBL" id="SFQ55226.1"/>
    </source>
</evidence>
<feature type="domain" description="DUF4397" evidence="2">
    <location>
        <begin position="35"/>
        <end position="143"/>
    </location>
</feature>
<dbReference type="OrthoDB" id="652342at2"/>
<keyword evidence="1" id="KW-0732">Signal</keyword>
<feature type="signal peptide" evidence="1">
    <location>
        <begin position="1"/>
        <end position="22"/>
    </location>
</feature>
<dbReference type="AlphaFoldDB" id="A0A1I5ZFI8"/>
<keyword evidence="4" id="KW-1185">Reference proteome</keyword>
<evidence type="ECO:0000313" key="4">
    <source>
        <dbReference type="Proteomes" id="UP000199031"/>
    </source>
</evidence>
<dbReference type="Pfam" id="PF14344">
    <property type="entry name" value="DUF4397"/>
    <property type="match status" value="1"/>
</dbReference>
<evidence type="ECO:0000256" key="1">
    <source>
        <dbReference type="SAM" id="SignalP"/>
    </source>
</evidence>
<reference evidence="3 4" key="1">
    <citation type="submission" date="2016-10" db="EMBL/GenBank/DDBJ databases">
        <authorList>
            <person name="de Groot N.N."/>
        </authorList>
    </citation>
    <scope>NUCLEOTIDE SEQUENCE [LARGE SCALE GENOMIC DNA]</scope>
    <source>
        <strain evidence="3 4">DSM 28286</strain>
    </source>
</reference>
<organism evidence="3 4">
    <name type="scientific">Parafilimonas terrae</name>
    <dbReference type="NCBI Taxonomy" id="1465490"/>
    <lineage>
        <taxon>Bacteria</taxon>
        <taxon>Pseudomonadati</taxon>
        <taxon>Bacteroidota</taxon>
        <taxon>Chitinophagia</taxon>
        <taxon>Chitinophagales</taxon>
        <taxon>Chitinophagaceae</taxon>
        <taxon>Parafilimonas</taxon>
    </lineage>
</organism>
<sequence length="227" mass="24468">MKRIFVNVAVAFGILTFASCLKDNNGTTNPTQGALMVANLSPDATGVNVTLNSQGYINNLVYGVYTPYYLQNAGTYNAGVTASSTTIADSITIEPNKYYSYFIIDTLASLKYAFVEDKLVAPSSDSVYVRFLNFSPNSGSVNFRDSATHNYFSKARTFNDQSTTSSYATFTKMPAKMLTFQIVGSDSAVLASKKDTLSGGHIYTIVAKGKLNGTSTQALGIGKIQNY</sequence>
<feature type="chain" id="PRO_5011499379" description="DUF4397 domain-containing protein" evidence="1">
    <location>
        <begin position="23"/>
        <end position="227"/>
    </location>
</feature>
<dbReference type="InterPro" id="IPR025510">
    <property type="entry name" value="DUF4397"/>
</dbReference>
<name>A0A1I5ZFI8_9BACT</name>
<gene>
    <name evidence="3" type="ORF">SAMN05444277_1236</name>
</gene>
<accession>A0A1I5ZFI8</accession>
<dbReference type="Proteomes" id="UP000199031">
    <property type="component" value="Unassembled WGS sequence"/>
</dbReference>
<proteinExistence type="predicted"/>
<dbReference type="EMBL" id="FOXQ01000023">
    <property type="protein sequence ID" value="SFQ55226.1"/>
    <property type="molecule type" value="Genomic_DNA"/>
</dbReference>